<feature type="transmembrane region" description="Helical" evidence="6">
    <location>
        <begin position="125"/>
        <end position="144"/>
    </location>
</feature>
<dbReference type="InterPro" id="IPR051198">
    <property type="entry name" value="BchE-like"/>
</dbReference>
<evidence type="ECO:0000256" key="2">
    <source>
        <dbReference type="ARBA" id="ARBA00022691"/>
    </source>
</evidence>
<dbReference type="GO" id="GO:0005829">
    <property type="term" value="C:cytosol"/>
    <property type="evidence" value="ECO:0007669"/>
    <property type="project" value="TreeGrafter"/>
</dbReference>
<dbReference type="AlphaFoldDB" id="A0A1E3X5V2"/>
<gene>
    <name evidence="7" type="ORF">SCARUB_04551</name>
</gene>
<dbReference type="PANTHER" id="PTHR43409:SF7">
    <property type="entry name" value="BLL1977 PROTEIN"/>
    <property type="match status" value="1"/>
</dbReference>
<dbReference type="InterPro" id="IPR013785">
    <property type="entry name" value="Aldolase_TIM"/>
</dbReference>
<keyword evidence="4" id="KW-0408">Iron</keyword>
<comment type="caution">
    <text evidence="7">The sequence shown here is derived from an EMBL/GenBank/DDBJ whole genome shotgun (WGS) entry which is preliminary data.</text>
</comment>
<dbReference type="PANTHER" id="PTHR43409">
    <property type="entry name" value="ANAEROBIC MAGNESIUM-PROTOPORPHYRIN IX MONOMETHYL ESTER CYCLASE-RELATED"/>
    <property type="match status" value="1"/>
</dbReference>
<accession>A0A1E3X5V2</accession>
<evidence type="ECO:0000256" key="6">
    <source>
        <dbReference type="SAM" id="Phobius"/>
    </source>
</evidence>
<keyword evidence="3" id="KW-0479">Metal-binding</keyword>
<dbReference type="Gene3D" id="3.20.20.70">
    <property type="entry name" value="Aldolase class I"/>
    <property type="match status" value="1"/>
</dbReference>
<keyword evidence="6" id="KW-0472">Membrane</keyword>
<reference evidence="7 8" key="1">
    <citation type="submission" date="2016-07" db="EMBL/GenBank/DDBJ databases">
        <title>Draft genome of Scalindua rubra, obtained from a brine-seawater interface in the Red Sea, sheds light on salt adaptation in anammox bacteria.</title>
        <authorList>
            <person name="Speth D.R."/>
            <person name="Lagkouvardos I."/>
            <person name="Wang Y."/>
            <person name="Qian P.-Y."/>
            <person name="Dutilh B.E."/>
            <person name="Jetten M.S."/>
        </authorList>
    </citation>
    <scope>NUCLEOTIDE SEQUENCE [LARGE SCALE GENOMIC DNA]</scope>
    <source>
        <strain evidence="7">BSI-1</strain>
    </source>
</reference>
<dbReference type="Proteomes" id="UP000094056">
    <property type="component" value="Unassembled WGS sequence"/>
</dbReference>
<keyword evidence="6" id="KW-1133">Transmembrane helix</keyword>
<evidence type="ECO:0000256" key="5">
    <source>
        <dbReference type="ARBA" id="ARBA00023014"/>
    </source>
</evidence>
<dbReference type="SUPFAM" id="SSF102114">
    <property type="entry name" value="Radical SAM enzymes"/>
    <property type="match status" value="1"/>
</dbReference>
<dbReference type="GO" id="GO:0046872">
    <property type="term" value="F:metal ion binding"/>
    <property type="evidence" value="ECO:0007669"/>
    <property type="project" value="UniProtKB-KW"/>
</dbReference>
<sequence>METIQQAVADACDMGYDVDLHFVVGAPEETWYDILESLAIVKKYPIYDFGFNNLIPYPKTELYNWVKKNKYFTIQPSTYFNDIPYWQNDPVFETPIFSLEERKKAISKALKLKTKVKIRYFKHKFKKYGFIGYIIAYAAAMSFVRDRLLKNARIKKIALGIFQRV</sequence>
<name>A0A1E3X5V2_9BACT</name>
<dbReference type="GO" id="GO:0051536">
    <property type="term" value="F:iron-sulfur cluster binding"/>
    <property type="evidence" value="ECO:0007669"/>
    <property type="project" value="UniProtKB-KW"/>
</dbReference>
<evidence type="ECO:0008006" key="9">
    <source>
        <dbReference type="Google" id="ProtNLM"/>
    </source>
</evidence>
<evidence type="ECO:0000256" key="4">
    <source>
        <dbReference type="ARBA" id="ARBA00023004"/>
    </source>
</evidence>
<keyword evidence="2" id="KW-0949">S-adenosyl-L-methionine</keyword>
<protein>
    <recommendedName>
        <fullName evidence="9">Radical SAM core domain-containing protein</fullName>
    </recommendedName>
</protein>
<keyword evidence="6" id="KW-0812">Transmembrane</keyword>
<dbReference type="InterPro" id="IPR058240">
    <property type="entry name" value="rSAM_sf"/>
</dbReference>
<organism evidence="7 8">
    <name type="scientific">Candidatus Scalindua rubra</name>
    <dbReference type="NCBI Taxonomy" id="1872076"/>
    <lineage>
        <taxon>Bacteria</taxon>
        <taxon>Pseudomonadati</taxon>
        <taxon>Planctomycetota</taxon>
        <taxon>Candidatus Brocadiia</taxon>
        <taxon>Candidatus Brocadiales</taxon>
        <taxon>Candidatus Scalinduaceae</taxon>
        <taxon>Candidatus Scalindua</taxon>
    </lineage>
</organism>
<dbReference type="EMBL" id="MAYW01000241">
    <property type="protein sequence ID" value="ODS30334.1"/>
    <property type="molecule type" value="Genomic_DNA"/>
</dbReference>
<comment type="cofactor">
    <cofactor evidence="1">
        <name>[4Fe-4S] cluster</name>
        <dbReference type="ChEBI" id="CHEBI:49883"/>
    </cofactor>
</comment>
<evidence type="ECO:0000313" key="7">
    <source>
        <dbReference type="EMBL" id="ODS30334.1"/>
    </source>
</evidence>
<evidence type="ECO:0000256" key="3">
    <source>
        <dbReference type="ARBA" id="ARBA00022723"/>
    </source>
</evidence>
<evidence type="ECO:0000256" key="1">
    <source>
        <dbReference type="ARBA" id="ARBA00001966"/>
    </source>
</evidence>
<evidence type="ECO:0000313" key="8">
    <source>
        <dbReference type="Proteomes" id="UP000094056"/>
    </source>
</evidence>
<keyword evidence="5" id="KW-0411">Iron-sulfur</keyword>
<proteinExistence type="predicted"/>